<name>A0A238IYV9_9RHOB</name>
<evidence type="ECO:0000256" key="4">
    <source>
        <dbReference type="ARBA" id="ARBA00023136"/>
    </source>
</evidence>
<dbReference type="GO" id="GO:0016020">
    <property type="term" value="C:membrane"/>
    <property type="evidence" value="ECO:0007669"/>
    <property type="project" value="UniProtKB-SubCell"/>
</dbReference>
<dbReference type="InterPro" id="IPR001129">
    <property type="entry name" value="Membr-assoc_MAPEG"/>
</dbReference>
<keyword evidence="7" id="KW-1185">Reference proteome</keyword>
<evidence type="ECO:0000313" key="6">
    <source>
        <dbReference type="EMBL" id="SMX23211.1"/>
    </source>
</evidence>
<protein>
    <submittedName>
        <fullName evidence="6">MAPEG family protein</fullName>
    </submittedName>
</protein>
<dbReference type="Gene3D" id="1.20.120.550">
    <property type="entry name" value="Membrane associated eicosanoid/glutathione metabolism-like domain"/>
    <property type="match status" value="1"/>
</dbReference>
<feature type="transmembrane region" description="Helical" evidence="5">
    <location>
        <begin position="83"/>
        <end position="101"/>
    </location>
</feature>
<organism evidence="6 7">
    <name type="scientific">Boseongicola aestuarii</name>
    <dbReference type="NCBI Taxonomy" id="1470561"/>
    <lineage>
        <taxon>Bacteria</taxon>
        <taxon>Pseudomonadati</taxon>
        <taxon>Pseudomonadota</taxon>
        <taxon>Alphaproteobacteria</taxon>
        <taxon>Rhodobacterales</taxon>
        <taxon>Paracoccaceae</taxon>
        <taxon>Boseongicola</taxon>
    </lineage>
</organism>
<feature type="transmembrane region" description="Helical" evidence="5">
    <location>
        <begin position="6"/>
        <end position="24"/>
    </location>
</feature>
<evidence type="ECO:0000256" key="2">
    <source>
        <dbReference type="ARBA" id="ARBA00022692"/>
    </source>
</evidence>
<sequence length="132" mass="14391">MSQLEFFTLLSALWIAVAWLPYILDRIMVRGLMGALANPSPDAIPQSAWAVRAMAAHKVAVEAFVAFGPVAVFAMMRMPEDSYPGILAMTFFIGIFAHYWIYVLGIVVLRTLSFALASLSTVALALRALGVI</sequence>
<dbReference type="SUPFAM" id="SSF161084">
    <property type="entry name" value="MAPEG domain-like"/>
    <property type="match status" value="1"/>
</dbReference>
<comment type="subcellular location">
    <subcellularLocation>
        <location evidence="1">Membrane</location>
    </subcellularLocation>
</comment>
<gene>
    <name evidence="6" type="ORF">BOA8489_01315</name>
</gene>
<dbReference type="RefSeq" id="WP_093973192.1">
    <property type="nucleotide sequence ID" value="NZ_FXXQ01000003.1"/>
</dbReference>
<dbReference type="EMBL" id="FXXQ01000003">
    <property type="protein sequence ID" value="SMX23211.1"/>
    <property type="molecule type" value="Genomic_DNA"/>
</dbReference>
<dbReference type="OrthoDB" id="7743618at2"/>
<dbReference type="InterPro" id="IPR023352">
    <property type="entry name" value="MAPEG-like_dom_sf"/>
</dbReference>
<evidence type="ECO:0000256" key="5">
    <source>
        <dbReference type="SAM" id="Phobius"/>
    </source>
</evidence>
<dbReference type="Pfam" id="PF01124">
    <property type="entry name" value="MAPEG"/>
    <property type="match status" value="1"/>
</dbReference>
<keyword evidence="2 5" id="KW-0812">Transmembrane</keyword>
<evidence type="ECO:0000256" key="1">
    <source>
        <dbReference type="ARBA" id="ARBA00004370"/>
    </source>
</evidence>
<dbReference type="Proteomes" id="UP000201838">
    <property type="component" value="Unassembled WGS sequence"/>
</dbReference>
<dbReference type="AlphaFoldDB" id="A0A238IYV9"/>
<evidence type="ECO:0000313" key="7">
    <source>
        <dbReference type="Proteomes" id="UP000201838"/>
    </source>
</evidence>
<keyword evidence="4 5" id="KW-0472">Membrane</keyword>
<accession>A0A238IYV9</accession>
<reference evidence="6 7" key="1">
    <citation type="submission" date="2017-05" db="EMBL/GenBank/DDBJ databases">
        <authorList>
            <person name="Song R."/>
            <person name="Chenine A.L."/>
            <person name="Ruprecht R.M."/>
        </authorList>
    </citation>
    <scope>NUCLEOTIDE SEQUENCE [LARGE SCALE GENOMIC DNA]</scope>
    <source>
        <strain evidence="6 7">CECT 8489</strain>
    </source>
</reference>
<evidence type="ECO:0000256" key="3">
    <source>
        <dbReference type="ARBA" id="ARBA00022989"/>
    </source>
</evidence>
<keyword evidence="3 5" id="KW-1133">Transmembrane helix</keyword>
<proteinExistence type="predicted"/>